<feature type="non-terminal residue" evidence="1">
    <location>
        <position position="53"/>
    </location>
</feature>
<evidence type="ECO:0000313" key="1">
    <source>
        <dbReference type="EMBL" id="CAG8811718.1"/>
    </source>
</evidence>
<dbReference type="AlphaFoldDB" id="A0A9N9P7H6"/>
<dbReference type="EMBL" id="CAJVPY010047902">
    <property type="protein sequence ID" value="CAG8811718.1"/>
    <property type="molecule type" value="Genomic_DNA"/>
</dbReference>
<sequence>LRISKGGNKCVGLDFEDSLPTWKRCIFNKKEGYLKFTEDGSLACLMRIAVDCG</sequence>
<dbReference type="Proteomes" id="UP000789405">
    <property type="component" value="Unassembled WGS sequence"/>
</dbReference>
<evidence type="ECO:0000313" key="2">
    <source>
        <dbReference type="Proteomes" id="UP000789405"/>
    </source>
</evidence>
<accession>A0A9N9P7H6</accession>
<comment type="caution">
    <text evidence="1">The sequence shown here is derived from an EMBL/GenBank/DDBJ whole genome shotgun (WGS) entry which is preliminary data.</text>
</comment>
<name>A0A9N9P7H6_9GLOM</name>
<keyword evidence="2" id="KW-1185">Reference proteome</keyword>
<organism evidence="1 2">
    <name type="scientific">Dentiscutata erythropus</name>
    <dbReference type="NCBI Taxonomy" id="1348616"/>
    <lineage>
        <taxon>Eukaryota</taxon>
        <taxon>Fungi</taxon>
        <taxon>Fungi incertae sedis</taxon>
        <taxon>Mucoromycota</taxon>
        <taxon>Glomeromycotina</taxon>
        <taxon>Glomeromycetes</taxon>
        <taxon>Diversisporales</taxon>
        <taxon>Gigasporaceae</taxon>
        <taxon>Dentiscutata</taxon>
    </lineage>
</organism>
<gene>
    <name evidence="1" type="ORF">DERYTH_LOCUS25509</name>
</gene>
<protein>
    <submittedName>
        <fullName evidence="1">7487_t:CDS:1</fullName>
    </submittedName>
</protein>
<feature type="non-terminal residue" evidence="1">
    <location>
        <position position="1"/>
    </location>
</feature>
<reference evidence="1" key="1">
    <citation type="submission" date="2021-06" db="EMBL/GenBank/DDBJ databases">
        <authorList>
            <person name="Kallberg Y."/>
            <person name="Tangrot J."/>
            <person name="Rosling A."/>
        </authorList>
    </citation>
    <scope>NUCLEOTIDE SEQUENCE</scope>
    <source>
        <strain evidence="1">MA453B</strain>
    </source>
</reference>
<proteinExistence type="predicted"/>